<dbReference type="InterPro" id="IPR024524">
    <property type="entry name" value="DUF3800"/>
</dbReference>
<dbReference type="EMBL" id="AP026708">
    <property type="protein sequence ID" value="BDQ35121.1"/>
    <property type="molecule type" value="Genomic_DNA"/>
</dbReference>
<protein>
    <recommendedName>
        <fullName evidence="3">DUF3800 domain-containing protein</fullName>
    </recommendedName>
</protein>
<dbReference type="Pfam" id="PF12686">
    <property type="entry name" value="DUF3800"/>
    <property type="match status" value="1"/>
</dbReference>
<evidence type="ECO:0000313" key="1">
    <source>
        <dbReference type="EMBL" id="BDQ35121.1"/>
    </source>
</evidence>
<accession>A0ABN6S0B1</accession>
<keyword evidence="2" id="KW-1185">Reference proteome</keyword>
<name>A0ABN6S0B1_9BACT</name>
<dbReference type="Proteomes" id="UP001061361">
    <property type="component" value="Chromosome"/>
</dbReference>
<organism evidence="1 2">
    <name type="scientific">Pseudodesulfovibrio portus</name>
    <dbReference type="NCBI Taxonomy" id="231439"/>
    <lineage>
        <taxon>Bacteria</taxon>
        <taxon>Pseudomonadati</taxon>
        <taxon>Thermodesulfobacteriota</taxon>
        <taxon>Desulfovibrionia</taxon>
        <taxon>Desulfovibrionales</taxon>
        <taxon>Desulfovibrionaceae</taxon>
    </lineage>
</organism>
<sequence>MRIFIDECGFTGEDLVNNEQPVYTIASLAIEEGYAQKLKKDFFSEVRTDELKHTQLRKRPRNQKFVLQFIDYIFSEHPTDIKVIFNHKKYQLVAKMADFIAETVYYNLGQDFYANGRNIAFCNVFFYGFPAFIGTDDFSHFLNVTNKMFRQREEADYNDFISLLEVHRNSELSSHINEMLMWDQQEGHQGILTLPSKALDDTISMELQLMNMWATTSTDKSFELTHDQSGMIAAHKDVWGILTSPDIAETVVGRDSRLMYFPLRVKETKLGDSKNWVGLQLVDLIAGAVTRVANWYAKGQPEDNYAESLNDIIDFNDTSIFSGLWPSTNVTPESLNAEGGLVRDPIEFMVNLLASNR</sequence>
<evidence type="ECO:0008006" key="3">
    <source>
        <dbReference type="Google" id="ProtNLM"/>
    </source>
</evidence>
<dbReference type="RefSeq" id="WP_264982012.1">
    <property type="nucleotide sequence ID" value="NZ_AP026708.1"/>
</dbReference>
<proteinExistence type="predicted"/>
<gene>
    <name evidence="1" type="ORF">JCM14722_26630</name>
</gene>
<evidence type="ECO:0000313" key="2">
    <source>
        <dbReference type="Proteomes" id="UP001061361"/>
    </source>
</evidence>
<reference evidence="1" key="1">
    <citation type="submission" date="2022-08" db="EMBL/GenBank/DDBJ databases">
        <title>Genome Sequence of the sulphate-reducing bacterium, Pseudodesulfovibrio portus JCM14722.</title>
        <authorList>
            <person name="Kondo R."/>
            <person name="Kataoka T."/>
        </authorList>
    </citation>
    <scope>NUCLEOTIDE SEQUENCE</scope>
    <source>
        <strain evidence="1">JCM 14722</strain>
    </source>
</reference>